<proteinExistence type="inferred from homology"/>
<protein>
    <submittedName>
        <fullName evidence="7">Phosphotriesterase-related protein</fullName>
    </submittedName>
</protein>
<feature type="binding site" description="via carbamate group" evidence="4">
    <location>
        <position position="154"/>
    </location>
    <ligand>
        <name>Zn(2+)</name>
        <dbReference type="ChEBI" id="CHEBI:29105"/>
        <label>1</label>
    </ligand>
</feature>
<dbReference type="EMBL" id="RBAL01000001">
    <property type="protein sequence ID" value="RKN47031.1"/>
    <property type="molecule type" value="Genomic_DNA"/>
</dbReference>
<comment type="cofactor">
    <cofactor evidence="4">
        <name>a divalent metal cation</name>
        <dbReference type="ChEBI" id="CHEBI:60240"/>
    </cofactor>
    <text evidence="4">Binds 2 divalent metal cations per subunit.</text>
</comment>
<name>A0A3A9ZF61_9ACTN</name>
<dbReference type="SUPFAM" id="SSF51556">
    <property type="entry name" value="Metallo-dependent hydrolases"/>
    <property type="match status" value="1"/>
</dbReference>
<evidence type="ECO:0000256" key="4">
    <source>
        <dbReference type="PIRSR" id="PIRSR601559-51"/>
    </source>
</evidence>
<dbReference type="InterPro" id="IPR032466">
    <property type="entry name" value="Metal_Hydrolase"/>
</dbReference>
<feature type="binding site" evidence="4">
    <location>
        <position position="216"/>
    </location>
    <ligand>
        <name>Zn(2+)</name>
        <dbReference type="ChEBI" id="CHEBI:29105"/>
        <label>2</label>
    </ligand>
</feature>
<dbReference type="PANTHER" id="PTHR10819:SF3">
    <property type="entry name" value="PHOSPHOTRIESTERASE-RELATED PROTEIN"/>
    <property type="match status" value="1"/>
</dbReference>
<feature type="binding site" evidence="4">
    <location>
        <position position="187"/>
    </location>
    <ligand>
        <name>Zn(2+)</name>
        <dbReference type="ChEBI" id="CHEBI:29105"/>
        <label>2</label>
    </ligand>
</feature>
<keyword evidence="2" id="KW-0378">Hydrolase</keyword>
<dbReference type="GO" id="GO:0016787">
    <property type="term" value="F:hydrolase activity"/>
    <property type="evidence" value="ECO:0007669"/>
    <property type="project" value="UniProtKB-KW"/>
</dbReference>
<dbReference type="Pfam" id="PF02126">
    <property type="entry name" value="PTE"/>
    <property type="match status" value="1"/>
</dbReference>
<dbReference type="PROSITE" id="PS51347">
    <property type="entry name" value="PHOSPHOTRIESTERASE_2"/>
    <property type="match status" value="1"/>
</dbReference>
<dbReference type="OrthoDB" id="9795018at2"/>
<evidence type="ECO:0000313" key="8">
    <source>
        <dbReference type="Proteomes" id="UP000272474"/>
    </source>
</evidence>
<reference evidence="7 8" key="1">
    <citation type="journal article" date="2014" name="Int. J. Syst. Evol. Microbiol.">
        <title>Streptomyces hoynatensis sp. nov., isolated from deep marine sediment.</title>
        <authorList>
            <person name="Veyisoglu A."/>
            <person name="Sahin N."/>
        </authorList>
    </citation>
    <scope>NUCLEOTIDE SEQUENCE [LARGE SCALE GENOMIC DNA]</scope>
    <source>
        <strain evidence="7 8">KCTC 29097</strain>
    </source>
</reference>
<accession>A0A3A9ZF61</accession>
<organism evidence="7 8">
    <name type="scientific">Streptomyces hoynatensis</name>
    <dbReference type="NCBI Taxonomy" id="1141874"/>
    <lineage>
        <taxon>Bacteria</taxon>
        <taxon>Bacillati</taxon>
        <taxon>Actinomycetota</taxon>
        <taxon>Actinomycetes</taxon>
        <taxon>Kitasatosporales</taxon>
        <taxon>Streptomycetaceae</taxon>
        <taxon>Streptomyces</taxon>
    </lineage>
</organism>
<feature type="binding site" evidence="4">
    <location>
        <position position="34"/>
    </location>
    <ligand>
        <name>Zn(2+)</name>
        <dbReference type="ChEBI" id="CHEBI:29105"/>
        <label>1</label>
    </ligand>
</feature>
<comment type="caution">
    <text evidence="7">The sequence shown here is derived from an EMBL/GenBank/DDBJ whole genome shotgun (WGS) entry which is preliminary data.</text>
</comment>
<keyword evidence="1 4" id="KW-0479">Metal-binding</keyword>
<keyword evidence="8" id="KW-1185">Reference proteome</keyword>
<dbReference type="RefSeq" id="WP_120674794.1">
    <property type="nucleotide sequence ID" value="NZ_RBAL01000001.1"/>
</dbReference>
<feature type="region of interest" description="Disordered" evidence="6">
    <location>
        <begin position="1"/>
        <end position="20"/>
    </location>
</feature>
<sequence>MEHTTPTSGTATHVPTVRGPVDAEDLGPVLTHEHVFVRDLEFGLNYPRLWDGNTGVTEAARRLENAWEHGVRTLVDMTVIGQGRDLGLIRRVAELTRVNIVLATGLYALDGLPQLLRLRGPGTPLGGPDPLVDLLEADVRTGIAGSGVRAALVKFVCEKTEDDATVRRLAAAAAEVHRRTGVPVVVHTEPANTSAMKALTLLGDLGVDPHDVVLAHAGDIADPGYLRELAASGAYLGCDRFGMAALGPDDQRIATVAALLVEGHIDQVLLSQDCPAFIDHVTEEQRAQLNPDWDYAHLHSRVVPRLLAEGVSEKEIDALFVANPRRLLTAAARRAGAA</sequence>
<evidence type="ECO:0000256" key="6">
    <source>
        <dbReference type="SAM" id="MobiDB-lite"/>
    </source>
</evidence>
<feature type="compositionally biased region" description="Polar residues" evidence="6">
    <location>
        <begin position="1"/>
        <end position="13"/>
    </location>
</feature>
<gene>
    <name evidence="7" type="ORF">D7294_02275</name>
</gene>
<evidence type="ECO:0000256" key="2">
    <source>
        <dbReference type="ARBA" id="ARBA00022801"/>
    </source>
</evidence>
<dbReference type="Gene3D" id="3.20.20.140">
    <property type="entry name" value="Metal-dependent hydrolases"/>
    <property type="match status" value="1"/>
</dbReference>
<feature type="binding site" evidence="4">
    <location>
        <position position="273"/>
    </location>
    <ligand>
        <name>Zn(2+)</name>
        <dbReference type="ChEBI" id="CHEBI:29105"/>
        <label>1</label>
    </ligand>
</feature>
<evidence type="ECO:0000256" key="5">
    <source>
        <dbReference type="PROSITE-ProRule" id="PRU00679"/>
    </source>
</evidence>
<feature type="binding site" evidence="4">
    <location>
        <position position="32"/>
    </location>
    <ligand>
        <name>Zn(2+)</name>
        <dbReference type="ChEBI" id="CHEBI:29105"/>
        <label>1</label>
    </ligand>
</feature>
<feature type="binding site" description="via carbamate group" evidence="4">
    <location>
        <position position="154"/>
    </location>
    <ligand>
        <name>Zn(2+)</name>
        <dbReference type="ChEBI" id="CHEBI:29105"/>
        <label>2</label>
    </ligand>
</feature>
<dbReference type="Proteomes" id="UP000272474">
    <property type="component" value="Unassembled WGS sequence"/>
</dbReference>
<comment type="similarity">
    <text evidence="5">Belongs to the metallo-dependent hydrolases superfamily. Phosphotriesterase family.</text>
</comment>
<dbReference type="GO" id="GO:0008270">
    <property type="term" value="F:zinc ion binding"/>
    <property type="evidence" value="ECO:0007669"/>
    <property type="project" value="InterPro"/>
</dbReference>
<dbReference type="InterPro" id="IPR001559">
    <property type="entry name" value="Phosphotriesterase"/>
</dbReference>
<dbReference type="AlphaFoldDB" id="A0A3A9ZF61"/>
<evidence type="ECO:0000256" key="3">
    <source>
        <dbReference type="PIRSR" id="PIRSR601559-50"/>
    </source>
</evidence>
<evidence type="ECO:0000313" key="7">
    <source>
        <dbReference type="EMBL" id="RKN47031.1"/>
    </source>
</evidence>
<dbReference type="PANTHER" id="PTHR10819">
    <property type="entry name" value="PHOSPHOTRIESTERASE-RELATED"/>
    <property type="match status" value="1"/>
</dbReference>
<feature type="modified residue" description="N6-carboxylysine" evidence="3 5">
    <location>
        <position position="154"/>
    </location>
</feature>
<evidence type="ECO:0000256" key="1">
    <source>
        <dbReference type="ARBA" id="ARBA00022723"/>
    </source>
</evidence>